<dbReference type="PANTHER" id="PTHR43464">
    <property type="entry name" value="METHYLTRANSFERASE"/>
    <property type="match status" value="1"/>
</dbReference>
<organism evidence="5 6">
    <name type="scientific">Kribbella antibiotica</name>
    <dbReference type="NCBI Taxonomy" id="190195"/>
    <lineage>
        <taxon>Bacteria</taxon>
        <taxon>Bacillati</taxon>
        <taxon>Actinomycetota</taxon>
        <taxon>Actinomycetes</taxon>
        <taxon>Propionibacteriales</taxon>
        <taxon>Kribbellaceae</taxon>
        <taxon>Kribbella</taxon>
    </lineage>
</organism>
<evidence type="ECO:0000256" key="3">
    <source>
        <dbReference type="ARBA" id="ARBA00022691"/>
    </source>
</evidence>
<dbReference type="GO" id="GO:0032259">
    <property type="term" value="P:methylation"/>
    <property type="evidence" value="ECO:0007669"/>
    <property type="project" value="UniProtKB-KW"/>
</dbReference>
<dbReference type="InterPro" id="IPR041698">
    <property type="entry name" value="Methyltransf_25"/>
</dbReference>
<dbReference type="Pfam" id="PF13649">
    <property type="entry name" value="Methyltransf_25"/>
    <property type="match status" value="1"/>
</dbReference>
<name>A0A4R4ZAA1_9ACTN</name>
<dbReference type="RefSeq" id="WP_132172233.1">
    <property type="nucleotide sequence ID" value="NZ_SMKX01000092.1"/>
</dbReference>
<accession>A0A4R4ZAA1</accession>
<dbReference type="EMBL" id="SMKX01000092">
    <property type="protein sequence ID" value="TDD54690.1"/>
    <property type="molecule type" value="Genomic_DNA"/>
</dbReference>
<comment type="caution">
    <text evidence="5">The sequence shown here is derived from an EMBL/GenBank/DDBJ whole genome shotgun (WGS) entry which is preliminary data.</text>
</comment>
<evidence type="ECO:0000313" key="6">
    <source>
        <dbReference type="Proteomes" id="UP000295124"/>
    </source>
</evidence>
<dbReference type="AlphaFoldDB" id="A0A4R4ZAA1"/>
<feature type="domain" description="Methyltransferase" evidence="4">
    <location>
        <begin position="41"/>
        <end position="133"/>
    </location>
</feature>
<dbReference type="SUPFAM" id="SSF53335">
    <property type="entry name" value="S-adenosyl-L-methionine-dependent methyltransferases"/>
    <property type="match status" value="1"/>
</dbReference>
<sequence length="257" mass="28225">MADDLFAVPRLAAVYDALEPAVRDDLEPYVAMVAEFKAERVLDVGCGTGELACLLAGLGIDVIGVDPAAASLEVAKGKEFAEKVSWIHGDATTLPELQVDLAVMTGNVAQVFLTDEEWAATVAGILKALKPGGRFIFETRDPAYKAWEQWAEWTRESTYREVLLPSGETVANWGELTRVDLPYVSFRGTYVFSSDGAVLTSDSTLWFRERDQVSLDGFVVDEVRDAPDRPGMEFVFVARSADNVRWAVRDMTGFVST</sequence>
<gene>
    <name evidence="5" type="ORF">E1263_26945</name>
</gene>
<evidence type="ECO:0000259" key="4">
    <source>
        <dbReference type="Pfam" id="PF13649"/>
    </source>
</evidence>
<evidence type="ECO:0000313" key="5">
    <source>
        <dbReference type="EMBL" id="TDD54690.1"/>
    </source>
</evidence>
<keyword evidence="3" id="KW-0949">S-adenosyl-L-methionine</keyword>
<reference evidence="5 6" key="1">
    <citation type="submission" date="2019-03" db="EMBL/GenBank/DDBJ databases">
        <title>Draft genome sequences of novel Actinobacteria.</title>
        <authorList>
            <person name="Sahin N."/>
            <person name="Ay H."/>
            <person name="Saygin H."/>
        </authorList>
    </citation>
    <scope>NUCLEOTIDE SEQUENCE [LARGE SCALE GENOMIC DNA]</scope>
    <source>
        <strain evidence="5 6">JCM 13523</strain>
    </source>
</reference>
<proteinExistence type="predicted"/>
<dbReference type="GO" id="GO:0008168">
    <property type="term" value="F:methyltransferase activity"/>
    <property type="evidence" value="ECO:0007669"/>
    <property type="project" value="UniProtKB-KW"/>
</dbReference>
<dbReference type="Gene3D" id="3.40.50.150">
    <property type="entry name" value="Vaccinia Virus protein VP39"/>
    <property type="match status" value="1"/>
</dbReference>
<keyword evidence="6" id="KW-1185">Reference proteome</keyword>
<keyword evidence="2 5" id="KW-0808">Transferase</keyword>
<dbReference type="InterPro" id="IPR029063">
    <property type="entry name" value="SAM-dependent_MTases_sf"/>
</dbReference>
<dbReference type="Proteomes" id="UP000295124">
    <property type="component" value="Unassembled WGS sequence"/>
</dbReference>
<dbReference type="OrthoDB" id="9811589at2"/>
<protein>
    <submittedName>
        <fullName evidence="5">Class I SAM-dependent methyltransferase</fullName>
    </submittedName>
</protein>
<evidence type="ECO:0000256" key="1">
    <source>
        <dbReference type="ARBA" id="ARBA00022603"/>
    </source>
</evidence>
<keyword evidence="1 5" id="KW-0489">Methyltransferase</keyword>
<dbReference type="CDD" id="cd02440">
    <property type="entry name" value="AdoMet_MTases"/>
    <property type="match status" value="1"/>
</dbReference>
<dbReference type="PANTHER" id="PTHR43464:SF19">
    <property type="entry name" value="UBIQUINONE BIOSYNTHESIS O-METHYLTRANSFERASE, MITOCHONDRIAL"/>
    <property type="match status" value="1"/>
</dbReference>
<evidence type="ECO:0000256" key="2">
    <source>
        <dbReference type="ARBA" id="ARBA00022679"/>
    </source>
</evidence>